<proteinExistence type="inferred from homology"/>
<comment type="caution">
    <text evidence="7">The sequence shown here is derived from an EMBL/GenBank/DDBJ whole genome shotgun (WGS) entry which is preliminary data.</text>
</comment>
<dbReference type="InterPro" id="IPR005823">
    <property type="entry name" value="Ribosomal_uL13_bac-type"/>
</dbReference>
<dbReference type="GO" id="GO:0003735">
    <property type="term" value="F:structural constituent of ribosome"/>
    <property type="evidence" value="ECO:0007669"/>
    <property type="project" value="InterPro"/>
</dbReference>
<dbReference type="PATRIC" id="fig|1618432.3.peg.348"/>
<dbReference type="Pfam" id="PF00572">
    <property type="entry name" value="Ribosomal_L13"/>
    <property type="match status" value="1"/>
</dbReference>
<reference evidence="7 8" key="1">
    <citation type="journal article" date="2015" name="Nature">
        <title>rRNA introns, odd ribosomes, and small enigmatic genomes across a large radiation of phyla.</title>
        <authorList>
            <person name="Brown C.T."/>
            <person name="Hug L.A."/>
            <person name="Thomas B.C."/>
            <person name="Sharon I."/>
            <person name="Castelle C.J."/>
            <person name="Singh A."/>
            <person name="Wilkins M.J."/>
            <person name="Williams K.H."/>
            <person name="Banfield J.F."/>
        </authorList>
    </citation>
    <scope>NUCLEOTIDE SEQUENCE [LARGE SCALE GENOMIC DNA]</scope>
</reference>
<dbReference type="NCBIfam" id="TIGR01066">
    <property type="entry name" value="rplM_bact"/>
    <property type="match status" value="1"/>
</dbReference>
<dbReference type="PROSITE" id="PS00783">
    <property type="entry name" value="RIBOSOMAL_L13"/>
    <property type="match status" value="1"/>
</dbReference>
<dbReference type="EMBL" id="LBVC01000022">
    <property type="protein sequence ID" value="KKQ78416.1"/>
    <property type="molecule type" value="Genomic_DNA"/>
</dbReference>
<evidence type="ECO:0000313" key="7">
    <source>
        <dbReference type="EMBL" id="KKQ78416.1"/>
    </source>
</evidence>
<protein>
    <recommendedName>
        <fullName evidence="4">Large ribosomal subunit protein uL13</fullName>
    </recommendedName>
</protein>
<comment type="similarity">
    <text evidence="1 4 5">Belongs to the universal ribosomal protein uL13 family.</text>
</comment>
<gene>
    <name evidence="4 6" type="primary">rplM</name>
    <name evidence="7" type="ORF">US99_C0022G0008</name>
</gene>
<dbReference type="SUPFAM" id="SSF52161">
    <property type="entry name" value="Ribosomal protein L13"/>
    <property type="match status" value="1"/>
</dbReference>
<name>A0A0G0NMU0_9BACT</name>
<dbReference type="InterPro" id="IPR036899">
    <property type="entry name" value="Ribosomal_uL13_sf"/>
</dbReference>
<sequence>MSTNILSAKDIKREKHVIDADGQILGRLATKVATLLIGKHKANFVPYLDCGDFVVVTNAGKIKVTGKKMQAKTYTRHSGYPGGLRVETMEKLLVRRPTFIIEHAVSGMLPKNRLGRQMIKKLKVFAGEGNVN</sequence>
<dbReference type="InterPro" id="IPR023563">
    <property type="entry name" value="Ribosomal_uL13_CS"/>
</dbReference>
<organism evidence="7 8">
    <name type="scientific">Candidatus Daviesbacteria bacterium GW2011_GWF2_38_6</name>
    <dbReference type="NCBI Taxonomy" id="1618432"/>
    <lineage>
        <taxon>Bacteria</taxon>
        <taxon>Candidatus Daviesiibacteriota</taxon>
    </lineage>
</organism>
<dbReference type="GO" id="GO:0003729">
    <property type="term" value="F:mRNA binding"/>
    <property type="evidence" value="ECO:0007669"/>
    <property type="project" value="TreeGrafter"/>
</dbReference>
<evidence type="ECO:0000256" key="1">
    <source>
        <dbReference type="ARBA" id="ARBA00006227"/>
    </source>
</evidence>
<comment type="function">
    <text evidence="4 6">This protein is one of the early assembly proteins of the 50S ribosomal subunit, although it is not seen to bind rRNA by itself. It is important during the early stages of 50S assembly.</text>
</comment>
<comment type="subunit">
    <text evidence="4">Part of the 50S ribosomal subunit.</text>
</comment>
<dbReference type="Proteomes" id="UP000034324">
    <property type="component" value="Unassembled WGS sequence"/>
</dbReference>
<keyword evidence="3 4" id="KW-0687">Ribonucleoprotein</keyword>
<dbReference type="Gene3D" id="3.90.1180.10">
    <property type="entry name" value="Ribosomal protein L13"/>
    <property type="match status" value="1"/>
</dbReference>
<dbReference type="PANTHER" id="PTHR11545:SF2">
    <property type="entry name" value="LARGE RIBOSOMAL SUBUNIT PROTEIN UL13M"/>
    <property type="match status" value="1"/>
</dbReference>
<evidence type="ECO:0000256" key="3">
    <source>
        <dbReference type="ARBA" id="ARBA00023274"/>
    </source>
</evidence>
<dbReference type="InterPro" id="IPR005822">
    <property type="entry name" value="Ribosomal_uL13"/>
</dbReference>
<accession>A0A0G0NMU0</accession>
<dbReference type="PIRSF" id="PIRSF002181">
    <property type="entry name" value="Ribosomal_L13"/>
    <property type="match status" value="1"/>
</dbReference>
<dbReference type="AlphaFoldDB" id="A0A0G0NMU0"/>
<keyword evidence="2 4" id="KW-0689">Ribosomal protein</keyword>
<evidence type="ECO:0000256" key="5">
    <source>
        <dbReference type="RuleBase" id="RU003877"/>
    </source>
</evidence>
<dbReference type="GO" id="GO:0022625">
    <property type="term" value="C:cytosolic large ribosomal subunit"/>
    <property type="evidence" value="ECO:0007669"/>
    <property type="project" value="TreeGrafter"/>
</dbReference>
<evidence type="ECO:0000256" key="2">
    <source>
        <dbReference type="ARBA" id="ARBA00022980"/>
    </source>
</evidence>
<dbReference type="PANTHER" id="PTHR11545">
    <property type="entry name" value="RIBOSOMAL PROTEIN L13"/>
    <property type="match status" value="1"/>
</dbReference>
<evidence type="ECO:0000256" key="4">
    <source>
        <dbReference type="HAMAP-Rule" id="MF_01366"/>
    </source>
</evidence>
<dbReference type="HAMAP" id="MF_01366">
    <property type="entry name" value="Ribosomal_uL13"/>
    <property type="match status" value="1"/>
</dbReference>
<dbReference type="GO" id="GO:0006412">
    <property type="term" value="P:translation"/>
    <property type="evidence" value="ECO:0007669"/>
    <property type="project" value="UniProtKB-UniRule"/>
</dbReference>
<evidence type="ECO:0000313" key="8">
    <source>
        <dbReference type="Proteomes" id="UP000034324"/>
    </source>
</evidence>
<dbReference type="CDD" id="cd00392">
    <property type="entry name" value="Ribosomal_L13"/>
    <property type="match status" value="1"/>
</dbReference>
<evidence type="ECO:0000256" key="6">
    <source>
        <dbReference type="RuleBase" id="RU003878"/>
    </source>
</evidence>
<dbReference type="GO" id="GO:0017148">
    <property type="term" value="P:negative regulation of translation"/>
    <property type="evidence" value="ECO:0007669"/>
    <property type="project" value="TreeGrafter"/>
</dbReference>